<dbReference type="GO" id="GO:0033281">
    <property type="term" value="C:TAT protein transport complex"/>
    <property type="evidence" value="ECO:0007669"/>
    <property type="project" value="UniProtKB-UniRule"/>
</dbReference>
<protein>
    <recommendedName>
        <fullName evidence="9">Sec-independent protein translocase protein TatA</fullName>
    </recommendedName>
</protein>
<evidence type="ECO:0000256" key="5">
    <source>
        <dbReference type="ARBA" id="ARBA00022927"/>
    </source>
</evidence>
<dbReference type="InterPro" id="IPR003369">
    <property type="entry name" value="TatA/B/E"/>
</dbReference>
<name>A0A1P8WM22_9PLAN</name>
<dbReference type="AlphaFoldDB" id="A0A1P8WM22"/>
<dbReference type="STRING" id="1891926.Fuma_04753"/>
<dbReference type="Gene3D" id="1.20.5.3310">
    <property type="match status" value="1"/>
</dbReference>
<dbReference type="OrthoDB" id="290425at2"/>
<dbReference type="Pfam" id="PF02416">
    <property type="entry name" value="TatA_B_E"/>
    <property type="match status" value="1"/>
</dbReference>
<dbReference type="PANTHER" id="PTHR42982:SF1">
    <property type="entry name" value="SEC-INDEPENDENT PROTEIN TRANSLOCASE PROTEIN TATA"/>
    <property type="match status" value="1"/>
</dbReference>
<dbReference type="KEGG" id="fmr:Fuma_04753"/>
<dbReference type="GO" id="GO:0008320">
    <property type="term" value="F:protein transmembrane transporter activity"/>
    <property type="evidence" value="ECO:0007669"/>
    <property type="project" value="UniProtKB-UniRule"/>
</dbReference>
<feature type="region of interest" description="Disordered" evidence="10">
    <location>
        <begin position="39"/>
        <end position="77"/>
    </location>
</feature>
<evidence type="ECO:0000256" key="1">
    <source>
        <dbReference type="ARBA" id="ARBA00004162"/>
    </source>
</evidence>
<keyword evidence="8 9" id="KW-0472">Membrane</keyword>
<keyword evidence="2 9" id="KW-0813">Transport</keyword>
<comment type="subcellular location">
    <subcellularLocation>
        <location evidence="1 9">Cell membrane</location>
        <topology evidence="1 9">Single-pass membrane protein</topology>
    </subcellularLocation>
</comment>
<evidence type="ECO:0000313" key="12">
    <source>
        <dbReference type="Proteomes" id="UP000187735"/>
    </source>
</evidence>
<dbReference type="EMBL" id="CP017641">
    <property type="protein sequence ID" value="APZ95099.1"/>
    <property type="molecule type" value="Genomic_DNA"/>
</dbReference>
<evidence type="ECO:0000256" key="2">
    <source>
        <dbReference type="ARBA" id="ARBA00022448"/>
    </source>
</evidence>
<dbReference type="PANTHER" id="PTHR42982">
    <property type="entry name" value="SEC-INDEPENDENT PROTEIN TRANSLOCASE PROTEIN TATA"/>
    <property type="match status" value="1"/>
</dbReference>
<dbReference type="GO" id="GO:0043953">
    <property type="term" value="P:protein transport by the Tat complex"/>
    <property type="evidence" value="ECO:0007669"/>
    <property type="project" value="UniProtKB-UniRule"/>
</dbReference>
<keyword evidence="5 9" id="KW-0653">Protein transport</keyword>
<evidence type="ECO:0000256" key="8">
    <source>
        <dbReference type="ARBA" id="ARBA00023136"/>
    </source>
</evidence>
<evidence type="ECO:0000256" key="4">
    <source>
        <dbReference type="ARBA" id="ARBA00022692"/>
    </source>
</evidence>
<comment type="function">
    <text evidence="9">Part of the twin-arginine translocation (Tat) system that transports large folded proteins containing a characteristic twin-arginine motif in their signal peptide across membranes. TatA could form the protein-conducting channel of the Tat system.</text>
</comment>
<sequence length="77" mass="8556">MFSGPWEWIIIGLVVLLLFGNRLPGAAKSLGQSFSSFKKGIKEGSEDDSPFDDDTPKVEHDRSESRKTASTKQEQQV</sequence>
<comment type="subunit">
    <text evidence="9">Forms a complex with TatC.</text>
</comment>
<keyword evidence="7 9" id="KW-0811">Translocation</keyword>
<keyword evidence="4 9" id="KW-0812">Transmembrane</keyword>
<evidence type="ECO:0000256" key="3">
    <source>
        <dbReference type="ARBA" id="ARBA00022475"/>
    </source>
</evidence>
<dbReference type="InterPro" id="IPR006312">
    <property type="entry name" value="TatA/E"/>
</dbReference>
<proteinExistence type="inferred from homology"/>
<feature type="compositionally biased region" description="Basic and acidic residues" evidence="10">
    <location>
        <begin position="54"/>
        <end position="67"/>
    </location>
</feature>
<accession>A0A1P8WM22</accession>
<keyword evidence="6 9" id="KW-1133">Transmembrane helix</keyword>
<evidence type="ECO:0000256" key="6">
    <source>
        <dbReference type="ARBA" id="ARBA00022989"/>
    </source>
</evidence>
<keyword evidence="3 9" id="KW-1003">Cell membrane</keyword>
<evidence type="ECO:0000256" key="10">
    <source>
        <dbReference type="SAM" id="MobiDB-lite"/>
    </source>
</evidence>
<organism evidence="11 12">
    <name type="scientific">Fuerstiella marisgermanici</name>
    <dbReference type="NCBI Taxonomy" id="1891926"/>
    <lineage>
        <taxon>Bacteria</taxon>
        <taxon>Pseudomonadati</taxon>
        <taxon>Planctomycetota</taxon>
        <taxon>Planctomycetia</taxon>
        <taxon>Planctomycetales</taxon>
        <taxon>Planctomycetaceae</taxon>
        <taxon>Fuerstiella</taxon>
    </lineage>
</organism>
<dbReference type="Proteomes" id="UP000187735">
    <property type="component" value="Chromosome"/>
</dbReference>
<evidence type="ECO:0000256" key="9">
    <source>
        <dbReference type="HAMAP-Rule" id="MF_00236"/>
    </source>
</evidence>
<feature type="compositionally biased region" description="Polar residues" evidence="10">
    <location>
        <begin position="68"/>
        <end position="77"/>
    </location>
</feature>
<reference evidence="11 12" key="1">
    <citation type="journal article" date="2016" name="Front. Microbiol.">
        <title>Fuerstia marisgermanicae gen. nov., sp. nov., an Unusual Member of the Phylum Planctomycetes from the German Wadden Sea.</title>
        <authorList>
            <person name="Kohn T."/>
            <person name="Heuer A."/>
            <person name="Jogler M."/>
            <person name="Vollmers J."/>
            <person name="Boedeker C."/>
            <person name="Bunk B."/>
            <person name="Rast P."/>
            <person name="Borchert D."/>
            <person name="Glockner I."/>
            <person name="Freese H.M."/>
            <person name="Klenk H.P."/>
            <person name="Overmann J."/>
            <person name="Kaster A.K."/>
            <person name="Rohde M."/>
            <person name="Wiegand S."/>
            <person name="Jogler C."/>
        </authorList>
    </citation>
    <scope>NUCLEOTIDE SEQUENCE [LARGE SCALE GENOMIC DNA]</scope>
    <source>
        <strain evidence="11 12">NH11</strain>
    </source>
</reference>
<keyword evidence="12" id="KW-1185">Reference proteome</keyword>
<comment type="similarity">
    <text evidence="9">Belongs to the TatA/E family.</text>
</comment>
<evidence type="ECO:0000256" key="7">
    <source>
        <dbReference type="ARBA" id="ARBA00023010"/>
    </source>
</evidence>
<dbReference type="HAMAP" id="MF_00236">
    <property type="entry name" value="TatA_E"/>
    <property type="match status" value="1"/>
</dbReference>
<dbReference type="RefSeq" id="WP_077026309.1">
    <property type="nucleotide sequence ID" value="NZ_CP017641.1"/>
</dbReference>
<evidence type="ECO:0000313" key="11">
    <source>
        <dbReference type="EMBL" id="APZ95099.1"/>
    </source>
</evidence>
<gene>
    <name evidence="9" type="primary">tatA</name>
    <name evidence="11" type="ORF">Fuma_04753</name>
</gene>